<dbReference type="EMBL" id="CP133616">
    <property type="protein sequence ID" value="WMV28290.1"/>
    <property type="molecule type" value="Genomic_DNA"/>
</dbReference>
<dbReference type="SUPFAM" id="SSF52047">
    <property type="entry name" value="RNI-like"/>
    <property type="match status" value="1"/>
</dbReference>
<feature type="transmembrane region" description="Helical" evidence="1">
    <location>
        <begin position="151"/>
        <end position="168"/>
    </location>
</feature>
<gene>
    <name evidence="2" type="ORF">MTR67_021675</name>
</gene>
<protein>
    <submittedName>
        <fullName evidence="2">Uncharacterized protein</fullName>
    </submittedName>
</protein>
<keyword evidence="1" id="KW-0472">Membrane</keyword>
<dbReference type="InterPro" id="IPR032675">
    <property type="entry name" value="LRR_dom_sf"/>
</dbReference>
<dbReference type="Gene3D" id="3.80.10.10">
    <property type="entry name" value="Ribonuclease Inhibitor"/>
    <property type="match status" value="1"/>
</dbReference>
<keyword evidence="1" id="KW-1133">Transmembrane helix</keyword>
<dbReference type="AlphaFoldDB" id="A0AAF0QWB3"/>
<keyword evidence="1" id="KW-0812">Transmembrane</keyword>
<reference evidence="2" key="1">
    <citation type="submission" date="2023-08" db="EMBL/GenBank/DDBJ databases">
        <title>A de novo genome assembly of Solanum verrucosum Schlechtendal, a Mexican diploid species geographically isolated from the other diploid A-genome species in potato relatives.</title>
        <authorList>
            <person name="Hosaka K."/>
        </authorList>
    </citation>
    <scope>NUCLEOTIDE SEQUENCE</scope>
    <source>
        <tissue evidence="2">Young leaves</tissue>
    </source>
</reference>
<keyword evidence="3" id="KW-1185">Reference proteome</keyword>
<dbReference type="Proteomes" id="UP001234989">
    <property type="component" value="Chromosome 5"/>
</dbReference>
<sequence>MLMISMRNVNQYENNIQVGYDQFPGPDLRLVQEGQALSHTKGQPDSEMICKWSCTALAKVVILESLGNIEFIKRCVGLPIAHGCPSLRGFWVMGTAQGLQSLASLRVTLCGVTNLSLEAVGKGCTNIKSMCLRECFVSDNSKGNTQRVFRIYVYMSVSVAYLLVIEAVKFKVESYCDGGTKAVDGTGPDGAAV</sequence>
<accession>A0AAF0QWB3</accession>
<organism evidence="2 3">
    <name type="scientific">Solanum verrucosum</name>
    <dbReference type="NCBI Taxonomy" id="315347"/>
    <lineage>
        <taxon>Eukaryota</taxon>
        <taxon>Viridiplantae</taxon>
        <taxon>Streptophyta</taxon>
        <taxon>Embryophyta</taxon>
        <taxon>Tracheophyta</taxon>
        <taxon>Spermatophyta</taxon>
        <taxon>Magnoliopsida</taxon>
        <taxon>eudicotyledons</taxon>
        <taxon>Gunneridae</taxon>
        <taxon>Pentapetalae</taxon>
        <taxon>asterids</taxon>
        <taxon>lamiids</taxon>
        <taxon>Solanales</taxon>
        <taxon>Solanaceae</taxon>
        <taxon>Solanoideae</taxon>
        <taxon>Solaneae</taxon>
        <taxon>Solanum</taxon>
    </lineage>
</organism>
<name>A0AAF0QWB3_SOLVR</name>
<evidence type="ECO:0000313" key="3">
    <source>
        <dbReference type="Proteomes" id="UP001234989"/>
    </source>
</evidence>
<proteinExistence type="predicted"/>
<evidence type="ECO:0000256" key="1">
    <source>
        <dbReference type="SAM" id="Phobius"/>
    </source>
</evidence>
<evidence type="ECO:0000313" key="2">
    <source>
        <dbReference type="EMBL" id="WMV28290.1"/>
    </source>
</evidence>